<feature type="transmembrane region" description="Helical" evidence="1">
    <location>
        <begin position="240"/>
        <end position="260"/>
    </location>
</feature>
<feature type="transmembrane region" description="Helical" evidence="1">
    <location>
        <begin position="132"/>
        <end position="151"/>
    </location>
</feature>
<evidence type="ECO:0000313" key="4">
    <source>
        <dbReference type="Proteomes" id="UP000646579"/>
    </source>
</evidence>
<feature type="transmembrane region" description="Helical" evidence="1">
    <location>
        <begin position="181"/>
        <end position="201"/>
    </location>
</feature>
<keyword evidence="1" id="KW-0472">Membrane</keyword>
<protein>
    <submittedName>
        <fullName evidence="3">Acyltransferase</fullName>
    </submittedName>
</protein>
<evidence type="ECO:0000313" key="3">
    <source>
        <dbReference type="EMBL" id="GHA38863.1"/>
    </source>
</evidence>
<sequence length="351" mass="38781">MTRRFGSIQYLRGLAAALVVASHAFLYPLIDEPMLYGRWGWLGVILFFVISGFIMVVVTGEEAFEGWLFLRRRAVRVIPMYWAATLFTAGLSLLAPQLFKSMTFDWSQLWRSLLFIPFYNETSGGIHPIYKLGWTLNYEVYFYLCFALLCFLRSIPRVVILTIWFSGLALSGLVGRPEGDLAIFYTGYMPLAFCAGMVLGVMANRKTTSAPPVALWGAGLVALGGLVLGMLWPSTVVEDWAAFLCALAFASCTVFLAIELNERIRPIRLLEQIGDASYSTYLSHIYVIGALSAVAYASFGYSGMYLPIAVLGIGCATLAGWLLHIGIERPLMKWLAPLAAKTSSPAALERV</sequence>
<dbReference type="Proteomes" id="UP000646579">
    <property type="component" value="Unassembled WGS sequence"/>
</dbReference>
<comment type="caution">
    <text evidence="3">The sequence shown here is derived from an EMBL/GenBank/DDBJ whole genome shotgun (WGS) entry which is preliminary data.</text>
</comment>
<proteinExistence type="predicted"/>
<keyword evidence="4" id="KW-1185">Reference proteome</keyword>
<feature type="transmembrane region" description="Helical" evidence="1">
    <location>
        <begin position="158"/>
        <end position="175"/>
    </location>
</feature>
<feature type="transmembrane region" description="Helical" evidence="1">
    <location>
        <begin position="305"/>
        <end position="323"/>
    </location>
</feature>
<gene>
    <name evidence="3" type="ORF">GCM10007989_38260</name>
</gene>
<feature type="transmembrane region" description="Helical" evidence="1">
    <location>
        <begin position="80"/>
        <end position="99"/>
    </location>
</feature>
<reference evidence="3" key="2">
    <citation type="submission" date="2020-09" db="EMBL/GenBank/DDBJ databases">
        <authorList>
            <person name="Sun Q."/>
            <person name="Kim S."/>
        </authorList>
    </citation>
    <scope>NUCLEOTIDE SEQUENCE</scope>
    <source>
        <strain evidence="3">KCTC 32437</strain>
    </source>
</reference>
<dbReference type="GO" id="GO:0016020">
    <property type="term" value="C:membrane"/>
    <property type="evidence" value="ECO:0007669"/>
    <property type="project" value="TreeGrafter"/>
</dbReference>
<dbReference type="EMBL" id="BMZE01000006">
    <property type="protein sequence ID" value="GHA38863.1"/>
    <property type="molecule type" value="Genomic_DNA"/>
</dbReference>
<reference evidence="3" key="1">
    <citation type="journal article" date="2014" name="Int. J. Syst. Evol. Microbiol.">
        <title>Complete genome sequence of Corynebacterium casei LMG S-19264T (=DSM 44701T), isolated from a smear-ripened cheese.</title>
        <authorList>
            <consortium name="US DOE Joint Genome Institute (JGI-PGF)"/>
            <person name="Walter F."/>
            <person name="Albersmeier A."/>
            <person name="Kalinowski J."/>
            <person name="Ruckert C."/>
        </authorList>
    </citation>
    <scope>NUCLEOTIDE SEQUENCE</scope>
    <source>
        <strain evidence="3">KCTC 32437</strain>
    </source>
</reference>
<feature type="transmembrane region" description="Helical" evidence="1">
    <location>
        <begin position="36"/>
        <end position="59"/>
    </location>
</feature>
<feature type="transmembrane region" description="Helical" evidence="1">
    <location>
        <begin position="12"/>
        <end position="30"/>
    </location>
</feature>
<keyword evidence="1" id="KW-1133">Transmembrane helix</keyword>
<evidence type="ECO:0000259" key="2">
    <source>
        <dbReference type="Pfam" id="PF01757"/>
    </source>
</evidence>
<feature type="transmembrane region" description="Helical" evidence="1">
    <location>
        <begin position="213"/>
        <end position="234"/>
    </location>
</feature>
<dbReference type="Pfam" id="PF01757">
    <property type="entry name" value="Acyl_transf_3"/>
    <property type="match status" value="1"/>
</dbReference>
<keyword evidence="1" id="KW-0812">Transmembrane</keyword>
<organism evidence="3 4">
    <name type="scientific">Devosia pacifica</name>
    <dbReference type="NCBI Taxonomy" id="1335967"/>
    <lineage>
        <taxon>Bacteria</taxon>
        <taxon>Pseudomonadati</taxon>
        <taxon>Pseudomonadota</taxon>
        <taxon>Alphaproteobacteria</taxon>
        <taxon>Hyphomicrobiales</taxon>
        <taxon>Devosiaceae</taxon>
        <taxon>Devosia</taxon>
    </lineage>
</organism>
<dbReference type="InterPro" id="IPR002656">
    <property type="entry name" value="Acyl_transf_3_dom"/>
</dbReference>
<dbReference type="RefSeq" id="WP_189427415.1">
    <property type="nucleotide sequence ID" value="NZ_BMZE01000006.1"/>
</dbReference>
<name>A0A918SFV8_9HYPH</name>
<dbReference type="PANTHER" id="PTHR23028">
    <property type="entry name" value="ACETYLTRANSFERASE"/>
    <property type="match status" value="1"/>
</dbReference>
<keyword evidence="3" id="KW-0012">Acyltransferase</keyword>
<feature type="transmembrane region" description="Helical" evidence="1">
    <location>
        <begin position="281"/>
        <end position="299"/>
    </location>
</feature>
<evidence type="ECO:0000256" key="1">
    <source>
        <dbReference type="SAM" id="Phobius"/>
    </source>
</evidence>
<dbReference type="AlphaFoldDB" id="A0A918SFV8"/>
<accession>A0A918SFV8</accession>
<dbReference type="PANTHER" id="PTHR23028:SF53">
    <property type="entry name" value="ACYL_TRANSF_3 DOMAIN-CONTAINING PROTEIN"/>
    <property type="match status" value="1"/>
</dbReference>
<feature type="domain" description="Acyltransferase 3" evidence="2">
    <location>
        <begin position="7"/>
        <end position="323"/>
    </location>
</feature>
<dbReference type="InterPro" id="IPR050879">
    <property type="entry name" value="Acyltransferase_3"/>
</dbReference>
<keyword evidence="3" id="KW-0808">Transferase</keyword>
<dbReference type="GO" id="GO:0016747">
    <property type="term" value="F:acyltransferase activity, transferring groups other than amino-acyl groups"/>
    <property type="evidence" value="ECO:0007669"/>
    <property type="project" value="InterPro"/>
</dbReference>
<dbReference type="GO" id="GO:0000271">
    <property type="term" value="P:polysaccharide biosynthetic process"/>
    <property type="evidence" value="ECO:0007669"/>
    <property type="project" value="TreeGrafter"/>
</dbReference>